<evidence type="ECO:0000313" key="2">
    <source>
        <dbReference type="Proteomes" id="UP000593574"/>
    </source>
</evidence>
<protein>
    <submittedName>
        <fullName evidence="1">Uncharacterized protein</fullName>
    </submittedName>
</protein>
<proteinExistence type="predicted"/>
<organism evidence="1 2">
    <name type="scientific">Gossypium laxum</name>
    <dbReference type="NCBI Taxonomy" id="34288"/>
    <lineage>
        <taxon>Eukaryota</taxon>
        <taxon>Viridiplantae</taxon>
        <taxon>Streptophyta</taxon>
        <taxon>Embryophyta</taxon>
        <taxon>Tracheophyta</taxon>
        <taxon>Spermatophyta</taxon>
        <taxon>Magnoliopsida</taxon>
        <taxon>eudicotyledons</taxon>
        <taxon>Gunneridae</taxon>
        <taxon>Pentapetalae</taxon>
        <taxon>rosids</taxon>
        <taxon>malvids</taxon>
        <taxon>Malvales</taxon>
        <taxon>Malvaceae</taxon>
        <taxon>Malvoideae</taxon>
        <taxon>Gossypium</taxon>
    </lineage>
</organism>
<reference evidence="1 2" key="1">
    <citation type="journal article" date="2019" name="Genome Biol. Evol.">
        <title>Insights into the evolution of the New World diploid cottons (Gossypium, subgenus Houzingenia) based on genome sequencing.</title>
        <authorList>
            <person name="Grover C.E."/>
            <person name="Arick M.A. 2nd"/>
            <person name="Thrash A."/>
            <person name="Conover J.L."/>
            <person name="Sanders W.S."/>
            <person name="Peterson D.G."/>
            <person name="Frelichowski J.E."/>
            <person name="Scheffler J.A."/>
            <person name="Scheffler B.E."/>
            <person name="Wendel J.F."/>
        </authorList>
    </citation>
    <scope>NUCLEOTIDE SEQUENCE [LARGE SCALE GENOMIC DNA]</scope>
    <source>
        <strain evidence="1">4</strain>
        <tissue evidence="1">Leaf</tissue>
    </source>
</reference>
<keyword evidence="2" id="KW-1185">Reference proteome</keyword>
<evidence type="ECO:0000313" key="1">
    <source>
        <dbReference type="EMBL" id="MBA0725365.1"/>
    </source>
</evidence>
<gene>
    <name evidence="1" type="ORF">Golax_021958</name>
</gene>
<dbReference type="Proteomes" id="UP000593574">
    <property type="component" value="Unassembled WGS sequence"/>
</dbReference>
<dbReference type="EMBL" id="JABEZV010000011">
    <property type="protein sequence ID" value="MBA0725365.1"/>
    <property type="molecule type" value="Genomic_DNA"/>
</dbReference>
<accession>A0A7J9AMQ5</accession>
<sequence>MTKVTATSFIEVQVFEVPSHFVWDLVQANYIRFTRANVPT</sequence>
<name>A0A7J9AMQ5_9ROSI</name>
<dbReference type="AlphaFoldDB" id="A0A7J9AMQ5"/>
<comment type="caution">
    <text evidence="1">The sequence shown here is derived from an EMBL/GenBank/DDBJ whole genome shotgun (WGS) entry which is preliminary data.</text>
</comment>